<name>A0ACB8YRK8_9ASTR</name>
<keyword evidence="2" id="KW-1185">Reference proteome</keyword>
<gene>
    <name evidence="1" type="ORF">L1987_81455</name>
</gene>
<evidence type="ECO:0000313" key="2">
    <source>
        <dbReference type="Proteomes" id="UP001056120"/>
    </source>
</evidence>
<reference evidence="2" key="1">
    <citation type="journal article" date="2022" name="Mol. Ecol. Resour.">
        <title>The genomes of chicory, endive, great burdock and yacon provide insights into Asteraceae palaeo-polyploidization history and plant inulin production.</title>
        <authorList>
            <person name="Fan W."/>
            <person name="Wang S."/>
            <person name="Wang H."/>
            <person name="Wang A."/>
            <person name="Jiang F."/>
            <person name="Liu H."/>
            <person name="Zhao H."/>
            <person name="Xu D."/>
            <person name="Zhang Y."/>
        </authorList>
    </citation>
    <scope>NUCLEOTIDE SEQUENCE [LARGE SCALE GENOMIC DNA]</scope>
    <source>
        <strain evidence="2">cv. Yunnan</strain>
    </source>
</reference>
<sequence>MVLVKPMWREQGRNLWAVTNFLACASLCLLSLMASQKRTFRMFVEEELGIFPHFLVWAVLEWMLIISLYLDGFLTFISNKFADTFELNPPCVLCTRVDHALCGKNPNLYYNESICDSHKKDISSLGYCHVHRKLSDIQTMCESCLLSFAIEKDSDSDTNNADDHKPVVKPEKKVKDGNKNDGVIDPNMCSCCGASLKPKQPSKEFSKSLSSLHTSSIFPTSSPRASSSPRAYSSLAPTSSPRASSSLLSTSSPRAFSSLFPSSSPRAFSSLAPMCSPRAFSSQTRFRELKFVSDDMPEDEYGSNTFTKQVNEDAIKTSNYMKGNKFFGIPLIEPVASSPRWSVKPPKKAPLAKVDLVSETIEEQSADEYSTIQQLKKQVNDNRKTLVTLYMELDEERSAATVAANNAMAMITRLQAEKAGVHMEALQYQRMMDEEAEYDEEAIQILKDLLLKKEEDVRVLEVKLDAYRERFGEIKKPGNDEYDDYLQPRSLWSCGDKSESGSIMEDHINKKGNHEESLSNFEIERSQLFGMLKDIENHINSSSRQDHHQENNKGDGDNTSLRQEVNQLREKLAAIEAESGFLKHTAMALEKGDEGTKLLTEIAEHLRKLQS</sequence>
<protein>
    <submittedName>
        <fullName evidence="1">Uncharacterized protein</fullName>
    </submittedName>
</protein>
<evidence type="ECO:0000313" key="1">
    <source>
        <dbReference type="EMBL" id="KAI3687753.1"/>
    </source>
</evidence>
<organism evidence="1 2">
    <name type="scientific">Smallanthus sonchifolius</name>
    <dbReference type="NCBI Taxonomy" id="185202"/>
    <lineage>
        <taxon>Eukaryota</taxon>
        <taxon>Viridiplantae</taxon>
        <taxon>Streptophyta</taxon>
        <taxon>Embryophyta</taxon>
        <taxon>Tracheophyta</taxon>
        <taxon>Spermatophyta</taxon>
        <taxon>Magnoliopsida</taxon>
        <taxon>eudicotyledons</taxon>
        <taxon>Gunneridae</taxon>
        <taxon>Pentapetalae</taxon>
        <taxon>asterids</taxon>
        <taxon>campanulids</taxon>
        <taxon>Asterales</taxon>
        <taxon>Asteraceae</taxon>
        <taxon>Asteroideae</taxon>
        <taxon>Heliantheae alliance</taxon>
        <taxon>Millerieae</taxon>
        <taxon>Smallanthus</taxon>
    </lineage>
</organism>
<comment type="caution">
    <text evidence="1">The sequence shown here is derived from an EMBL/GenBank/DDBJ whole genome shotgun (WGS) entry which is preliminary data.</text>
</comment>
<accession>A0ACB8YRK8</accession>
<dbReference type="Proteomes" id="UP001056120">
    <property type="component" value="Linkage Group LG27"/>
</dbReference>
<reference evidence="1 2" key="2">
    <citation type="journal article" date="2022" name="Mol. Ecol. Resour.">
        <title>The genomes of chicory, endive, great burdock and yacon provide insights into Asteraceae paleo-polyploidization history and plant inulin production.</title>
        <authorList>
            <person name="Fan W."/>
            <person name="Wang S."/>
            <person name="Wang H."/>
            <person name="Wang A."/>
            <person name="Jiang F."/>
            <person name="Liu H."/>
            <person name="Zhao H."/>
            <person name="Xu D."/>
            <person name="Zhang Y."/>
        </authorList>
    </citation>
    <scope>NUCLEOTIDE SEQUENCE [LARGE SCALE GENOMIC DNA]</scope>
    <source>
        <strain evidence="2">cv. Yunnan</strain>
        <tissue evidence="1">Leaves</tissue>
    </source>
</reference>
<proteinExistence type="predicted"/>
<dbReference type="EMBL" id="CM042044">
    <property type="protein sequence ID" value="KAI3687753.1"/>
    <property type="molecule type" value="Genomic_DNA"/>
</dbReference>